<evidence type="ECO:0000256" key="7">
    <source>
        <dbReference type="SAM" id="Phobius"/>
    </source>
</evidence>
<sequence>MGHVIDTTEVQRTKAASNHHIEPSTQDNISSSVVSQLSNDYSSLPSNTPGPCLSCTQGHQSSPVDVQKFANPAPLGLCAFARTCFISSCISLNVGDIQAAGVSVSLALNYGGIAQVLAGTWEMAIGNTFGATSFCSYGAYWITFSLISTFDTPNATKDTPDSVCQNETLMGLFMLVSNSHGIRNPDMITLWRYRLKLCIQAWFIFTTLMLLCTLKSSLAMFSLFFFLDMNYLLLGVTHIQYSSHGADLIVVQKAGGVFGILAAFSAWYNAFAGIYNLNNGFFIVPLGHFPWSPTVHIYRAKAKEV</sequence>
<feature type="transmembrane region" description="Helical" evidence="7">
    <location>
        <begin position="202"/>
        <end position="227"/>
    </location>
</feature>
<evidence type="ECO:0000256" key="5">
    <source>
        <dbReference type="ARBA" id="ARBA00023136"/>
    </source>
</evidence>
<proteinExistence type="inferred from homology"/>
<dbReference type="InterPro" id="IPR047622">
    <property type="entry name" value="GPR1_FUN34_YAAH"/>
</dbReference>
<evidence type="ECO:0000256" key="4">
    <source>
        <dbReference type="ARBA" id="ARBA00022989"/>
    </source>
</evidence>
<feature type="region of interest" description="Disordered" evidence="6">
    <location>
        <begin position="1"/>
        <end position="29"/>
    </location>
</feature>
<evidence type="ECO:0000313" key="8">
    <source>
        <dbReference type="EMBL" id="KAJ5197115.1"/>
    </source>
</evidence>
<dbReference type="GO" id="GO:0015123">
    <property type="term" value="F:acetate transmembrane transporter activity"/>
    <property type="evidence" value="ECO:0007669"/>
    <property type="project" value="TreeGrafter"/>
</dbReference>
<dbReference type="InterPro" id="IPR051633">
    <property type="entry name" value="AceTr"/>
</dbReference>
<keyword evidence="4 7" id="KW-1133">Transmembrane helix</keyword>
<dbReference type="NCBIfam" id="NF038013">
    <property type="entry name" value="AceTr_1"/>
    <property type="match status" value="1"/>
</dbReference>
<evidence type="ECO:0000313" key="9">
    <source>
        <dbReference type="Proteomes" id="UP001150942"/>
    </source>
</evidence>
<reference evidence="8" key="2">
    <citation type="journal article" date="2023" name="IMA Fungus">
        <title>Comparative genomic study of the Penicillium genus elucidates a diverse pangenome and 15 lateral gene transfer events.</title>
        <authorList>
            <person name="Petersen C."/>
            <person name="Sorensen T."/>
            <person name="Nielsen M.R."/>
            <person name="Sondergaard T.E."/>
            <person name="Sorensen J.L."/>
            <person name="Fitzpatrick D.A."/>
            <person name="Frisvad J.C."/>
            <person name="Nielsen K.L."/>
        </authorList>
    </citation>
    <scope>NUCLEOTIDE SEQUENCE</scope>
    <source>
        <strain evidence="8">IBT 20477</strain>
    </source>
</reference>
<comment type="subcellular location">
    <subcellularLocation>
        <location evidence="1">Membrane</location>
        <topology evidence="1">Multi-pass membrane protein</topology>
    </subcellularLocation>
</comment>
<dbReference type="Proteomes" id="UP001150942">
    <property type="component" value="Unassembled WGS sequence"/>
</dbReference>
<protein>
    <submittedName>
        <fullName evidence="8">Uncharacterized protein</fullName>
    </submittedName>
</protein>
<dbReference type="AlphaFoldDB" id="A0A9W9JLH0"/>
<gene>
    <name evidence="8" type="ORF">N7449_007594</name>
</gene>
<dbReference type="PANTHER" id="PTHR31123">
    <property type="entry name" value="ACCUMULATION OF DYADS PROTEIN 2-RELATED"/>
    <property type="match status" value="1"/>
</dbReference>
<dbReference type="InterPro" id="IPR000791">
    <property type="entry name" value="Gpr1/Fun34/SatP-like"/>
</dbReference>
<dbReference type="PROSITE" id="PS01114">
    <property type="entry name" value="GPR1_FUN34_YAAH"/>
    <property type="match status" value="1"/>
</dbReference>
<comment type="similarity">
    <text evidence="2">Belongs to the acetate uptake transporter (AceTr) (TC 2.A.96) family.</text>
</comment>
<accession>A0A9W9JLH0</accession>
<dbReference type="GO" id="GO:0005886">
    <property type="term" value="C:plasma membrane"/>
    <property type="evidence" value="ECO:0007669"/>
    <property type="project" value="TreeGrafter"/>
</dbReference>
<name>A0A9W9JLH0_9EURO</name>
<evidence type="ECO:0000256" key="3">
    <source>
        <dbReference type="ARBA" id="ARBA00022692"/>
    </source>
</evidence>
<dbReference type="OrthoDB" id="3648309at2759"/>
<comment type="caution">
    <text evidence="8">The sequence shown here is derived from an EMBL/GenBank/DDBJ whole genome shotgun (WGS) entry which is preliminary data.</text>
</comment>
<dbReference type="PANTHER" id="PTHR31123:SF1">
    <property type="entry name" value="ACCUMULATION OF DYADS PROTEIN 2-RELATED"/>
    <property type="match status" value="1"/>
</dbReference>
<feature type="transmembrane region" description="Helical" evidence="7">
    <location>
        <begin position="248"/>
        <end position="268"/>
    </location>
</feature>
<dbReference type="EMBL" id="JAPQKQ010000005">
    <property type="protein sequence ID" value="KAJ5197115.1"/>
    <property type="molecule type" value="Genomic_DNA"/>
</dbReference>
<reference evidence="8" key="1">
    <citation type="submission" date="2022-11" db="EMBL/GenBank/DDBJ databases">
        <authorList>
            <person name="Petersen C."/>
        </authorList>
    </citation>
    <scope>NUCLEOTIDE SEQUENCE</scope>
    <source>
        <strain evidence="8">IBT 20477</strain>
    </source>
</reference>
<evidence type="ECO:0000256" key="2">
    <source>
        <dbReference type="ARBA" id="ARBA00005587"/>
    </source>
</evidence>
<keyword evidence="3 7" id="KW-0812">Transmembrane</keyword>
<keyword evidence="9" id="KW-1185">Reference proteome</keyword>
<keyword evidence="5 7" id="KW-0472">Membrane</keyword>
<dbReference type="Pfam" id="PF01184">
    <property type="entry name" value="Gpr1_Fun34_YaaH"/>
    <property type="match status" value="2"/>
</dbReference>
<evidence type="ECO:0000256" key="6">
    <source>
        <dbReference type="SAM" id="MobiDB-lite"/>
    </source>
</evidence>
<evidence type="ECO:0000256" key="1">
    <source>
        <dbReference type="ARBA" id="ARBA00004141"/>
    </source>
</evidence>
<organism evidence="8 9">
    <name type="scientific">Penicillium cf. viridicatum</name>
    <dbReference type="NCBI Taxonomy" id="2972119"/>
    <lineage>
        <taxon>Eukaryota</taxon>
        <taxon>Fungi</taxon>
        <taxon>Dikarya</taxon>
        <taxon>Ascomycota</taxon>
        <taxon>Pezizomycotina</taxon>
        <taxon>Eurotiomycetes</taxon>
        <taxon>Eurotiomycetidae</taxon>
        <taxon>Eurotiales</taxon>
        <taxon>Aspergillaceae</taxon>
        <taxon>Penicillium</taxon>
    </lineage>
</organism>